<dbReference type="AlphaFoldDB" id="A0A9X6NJ19"/>
<protein>
    <submittedName>
        <fullName evidence="2">Uncharacterized protein</fullName>
    </submittedName>
</protein>
<sequence>MNINLKGARRWRKDETYAPSTDRTDSTDRRTEDRTRPTRRRTDRRLTTDRRTRPDLNYGRTGRPDRRTGRPDRGLTDDDRWTDAINGRQKKKYEIEAQQKT</sequence>
<feature type="compositionally biased region" description="Basic and acidic residues" evidence="1">
    <location>
        <begin position="44"/>
        <end position="54"/>
    </location>
</feature>
<evidence type="ECO:0000313" key="3">
    <source>
        <dbReference type="Proteomes" id="UP000192578"/>
    </source>
</evidence>
<evidence type="ECO:0000256" key="1">
    <source>
        <dbReference type="SAM" id="MobiDB-lite"/>
    </source>
</evidence>
<feature type="compositionally biased region" description="Basic and acidic residues" evidence="1">
    <location>
        <begin position="92"/>
        <end position="101"/>
    </location>
</feature>
<reference evidence="3" key="1">
    <citation type="submission" date="2017-01" db="EMBL/GenBank/DDBJ databases">
        <title>Comparative genomics of anhydrobiosis in the tardigrade Hypsibius dujardini.</title>
        <authorList>
            <person name="Yoshida Y."/>
            <person name="Koutsovoulos G."/>
            <person name="Laetsch D."/>
            <person name="Stevens L."/>
            <person name="Kumar S."/>
            <person name="Horikawa D."/>
            <person name="Ishino K."/>
            <person name="Komine S."/>
            <person name="Tomita M."/>
            <person name="Blaxter M."/>
            <person name="Arakawa K."/>
        </authorList>
    </citation>
    <scope>NUCLEOTIDE SEQUENCE [LARGE SCALE GENOMIC DNA]</scope>
    <source>
        <strain evidence="3">Z151</strain>
    </source>
</reference>
<organism evidence="2 3">
    <name type="scientific">Hypsibius exemplaris</name>
    <name type="common">Freshwater tardigrade</name>
    <dbReference type="NCBI Taxonomy" id="2072580"/>
    <lineage>
        <taxon>Eukaryota</taxon>
        <taxon>Metazoa</taxon>
        <taxon>Ecdysozoa</taxon>
        <taxon>Tardigrada</taxon>
        <taxon>Eutardigrada</taxon>
        <taxon>Parachela</taxon>
        <taxon>Hypsibioidea</taxon>
        <taxon>Hypsibiidae</taxon>
        <taxon>Hypsibius</taxon>
    </lineage>
</organism>
<feature type="compositionally biased region" description="Basic and acidic residues" evidence="1">
    <location>
        <begin position="12"/>
        <end position="36"/>
    </location>
</feature>
<feature type="region of interest" description="Disordered" evidence="1">
    <location>
        <begin position="1"/>
        <end position="101"/>
    </location>
</feature>
<comment type="caution">
    <text evidence="2">The sequence shown here is derived from an EMBL/GenBank/DDBJ whole genome shotgun (WGS) entry which is preliminary data.</text>
</comment>
<evidence type="ECO:0000313" key="2">
    <source>
        <dbReference type="EMBL" id="OWA53611.1"/>
    </source>
</evidence>
<dbReference type="Proteomes" id="UP000192578">
    <property type="component" value="Unassembled WGS sequence"/>
</dbReference>
<proteinExistence type="predicted"/>
<feature type="compositionally biased region" description="Basic and acidic residues" evidence="1">
    <location>
        <begin position="62"/>
        <end position="82"/>
    </location>
</feature>
<gene>
    <name evidence="2" type="ORF">BV898_18032</name>
</gene>
<accession>A0A9X6NJ19</accession>
<dbReference type="EMBL" id="MTYJ01000333">
    <property type="protein sequence ID" value="OWA53611.1"/>
    <property type="molecule type" value="Genomic_DNA"/>
</dbReference>
<name>A0A9X6NJ19_HYPEX</name>
<keyword evidence="3" id="KW-1185">Reference proteome</keyword>